<evidence type="ECO:0000313" key="8">
    <source>
        <dbReference type="EMBL" id="NTS32231.1"/>
    </source>
</evidence>
<evidence type="ECO:0000259" key="7">
    <source>
        <dbReference type="Pfam" id="PF00892"/>
    </source>
</evidence>
<keyword evidence="3 6" id="KW-0812">Transmembrane</keyword>
<evidence type="ECO:0000256" key="5">
    <source>
        <dbReference type="ARBA" id="ARBA00023136"/>
    </source>
</evidence>
<feature type="transmembrane region" description="Helical" evidence="6">
    <location>
        <begin position="37"/>
        <end position="58"/>
    </location>
</feature>
<dbReference type="PANTHER" id="PTHR32322:SF2">
    <property type="entry name" value="EAMA DOMAIN-CONTAINING PROTEIN"/>
    <property type="match status" value="1"/>
</dbReference>
<feature type="transmembrane region" description="Helical" evidence="6">
    <location>
        <begin position="123"/>
        <end position="141"/>
    </location>
</feature>
<accession>A0A849VQR3</accession>
<dbReference type="Pfam" id="PF00892">
    <property type="entry name" value="EamA"/>
    <property type="match status" value="2"/>
</dbReference>
<evidence type="ECO:0000256" key="1">
    <source>
        <dbReference type="ARBA" id="ARBA00004141"/>
    </source>
</evidence>
<dbReference type="RefSeq" id="WP_113281459.1">
    <property type="nucleotide sequence ID" value="NZ_JABUMX010000003.1"/>
</dbReference>
<organism evidence="8 9">
    <name type="scientific">Phyllobacterium pellucidum</name>
    <dbReference type="NCBI Taxonomy" id="2740464"/>
    <lineage>
        <taxon>Bacteria</taxon>
        <taxon>Pseudomonadati</taxon>
        <taxon>Pseudomonadota</taxon>
        <taxon>Alphaproteobacteria</taxon>
        <taxon>Hyphomicrobiales</taxon>
        <taxon>Phyllobacteriaceae</taxon>
        <taxon>Phyllobacterium</taxon>
    </lineage>
</organism>
<evidence type="ECO:0000256" key="6">
    <source>
        <dbReference type="SAM" id="Phobius"/>
    </source>
</evidence>
<feature type="transmembrane region" description="Helical" evidence="6">
    <location>
        <begin position="244"/>
        <end position="265"/>
    </location>
</feature>
<feature type="domain" description="EamA" evidence="7">
    <location>
        <begin position="7"/>
        <end position="139"/>
    </location>
</feature>
<feature type="domain" description="EamA" evidence="7">
    <location>
        <begin position="178"/>
        <end position="287"/>
    </location>
</feature>
<sequence length="304" mass="31910">MQLLNSAAVLLVLTGAFLGLTLPFGKLAFVAGVAPSLWAFVISLGAGTVLLTAFLVMGKRPQLNAHMLRYYVITALVSYAVPNLMTLSAIPHLGSGYTGIMYTLSPVFTLLFSVMLKLRRPSPLGLLGIFVGFIGAVIVGFTRGQVGQPADPLWVAIGLLIPVLLALGNVYRTIDWPAGADPTELAGGSHLMTALLLIPIILYLTGGFPVAPLRGIPWLVVAQVVASACMFALYFRLQAVGGPVYLSQIGYVGAAVALLAGTLFLGEIYQLATWGGALIITIGVLMTTKAQRMEAKALVATKAA</sequence>
<dbReference type="SUPFAM" id="SSF103481">
    <property type="entry name" value="Multidrug resistance efflux transporter EmrE"/>
    <property type="match status" value="2"/>
</dbReference>
<feature type="transmembrane region" description="Helical" evidence="6">
    <location>
        <begin position="153"/>
        <end position="171"/>
    </location>
</feature>
<keyword evidence="5 6" id="KW-0472">Membrane</keyword>
<dbReference type="InterPro" id="IPR000620">
    <property type="entry name" value="EamA_dom"/>
</dbReference>
<comment type="subcellular location">
    <subcellularLocation>
        <location evidence="1">Membrane</location>
        <topology evidence="1">Multi-pass membrane protein</topology>
    </subcellularLocation>
</comment>
<dbReference type="GO" id="GO:0016020">
    <property type="term" value="C:membrane"/>
    <property type="evidence" value="ECO:0007669"/>
    <property type="project" value="UniProtKB-SubCell"/>
</dbReference>
<feature type="transmembrane region" description="Helical" evidence="6">
    <location>
        <begin position="271"/>
        <end position="288"/>
    </location>
</feature>
<comment type="similarity">
    <text evidence="2">Belongs to the EamA transporter family.</text>
</comment>
<dbReference type="InterPro" id="IPR050638">
    <property type="entry name" value="AA-Vitamin_Transporters"/>
</dbReference>
<dbReference type="InterPro" id="IPR037185">
    <property type="entry name" value="EmrE-like"/>
</dbReference>
<gene>
    <name evidence="8" type="ORF">HQ945_13290</name>
</gene>
<dbReference type="Proteomes" id="UP000550508">
    <property type="component" value="Unassembled WGS sequence"/>
</dbReference>
<reference evidence="8 9" key="1">
    <citation type="submission" date="2020-05" db="EMBL/GenBank/DDBJ databases">
        <authorList>
            <person name="Kim M.K."/>
        </authorList>
    </citation>
    <scope>NUCLEOTIDE SEQUENCE [LARGE SCALE GENOMIC DNA]</scope>
    <source>
        <strain evidence="8 9">BT25</strain>
    </source>
</reference>
<protein>
    <submittedName>
        <fullName evidence="8">DMT family transporter</fullName>
    </submittedName>
</protein>
<evidence type="ECO:0000256" key="2">
    <source>
        <dbReference type="ARBA" id="ARBA00007362"/>
    </source>
</evidence>
<comment type="caution">
    <text evidence="8">The sequence shown here is derived from an EMBL/GenBank/DDBJ whole genome shotgun (WGS) entry which is preliminary data.</text>
</comment>
<proteinExistence type="inferred from homology"/>
<dbReference type="AlphaFoldDB" id="A0A849VQR3"/>
<keyword evidence="9" id="KW-1185">Reference proteome</keyword>
<feature type="transmembrane region" description="Helical" evidence="6">
    <location>
        <begin position="96"/>
        <end position="116"/>
    </location>
</feature>
<name>A0A849VQR3_9HYPH</name>
<feature type="transmembrane region" description="Helical" evidence="6">
    <location>
        <begin position="216"/>
        <end position="237"/>
    </location>
</feature>
<dbReference type="PANTHER" id="PTHR32322">
    <property type="entry name" value="INNER MEMBRANE TRANSPORTER"/>
    <property type="match status" value="1"/>
</dbReference>
<feature type="transmembrane region" description="Helical" evidence="6">
    <location>
        <begin position="191"/>
        <end position="210"/>
    </location>
</feature>
<evidence type="ECO:0000256" key="4">
    <source>
        <dbReference type="ARBA" id="ARBA00022989"/>
    </source>
</evidence>
<keyword evidence="4 6" id="KW-1133">Transmembrane helix</keyword>
<feature type="transmembrane region" description="Helical" evidence="6">
    <location>
        <begin position="70"/>
        <end position="90"/>
    </location>
</feature>
<evidence type="ECO:0000313" key="9">
    <source>
        <dbReference type="Proteomes" id="UP000550508"/>
    </source>
</evidence>
<evidence type="ECO:0000256" key="3">
    <source>
        <dbReference type="ARBA" id="ARBA00022692"/>
    </source>
</evidence>
<dbReference type="EMBL" id="JABUMX010000003">
    <property type="protein sequence ID" value="NTS32231.1"/>
    <property type="molecule type" value="Genomic_DNA"/>
</dbReference>